<protein>
    <submittedName>
        <fullName evidence="3">Theileria-specific sub-telomeric protein, SVSP family member, putative</fullName>
    </submittedName>
</protein>
<feature type="compositionally biased region" description="Polar residues" evidence="1">
    <location>
        <begin position="260"/>
        <end position="269"/>
    </location>
</feature>
<evidence type="ECO:0000256" key="2">
    <source>
        <dbReference type="SAM" id="SignalP"/>
    </source>
</evidence>
<dbReference type="EMBL" id="UIVS01000004">
    <property type="protein sequence ID" value="SVP95666.1"/>
    <property type="molecule type" value="Genomic_DNA"/>
</dbReference>
<sequence>MYICFAYTYTLILLLIGYSGCSDKPTNTQGSNSNEDNFPKIVGLSLVDYSDSDEEDNFQVTETQEEQTEGIRETHEEHTQTHTEVLTETETHTEELDGTETEPVKDVETHTEPVKDVETQTDLEQPEPQKEHPRPIQPTRYYLIEPQFQYPGYHSIYYYPPYQTPTPYHPYGTQPTPQVEPQHYYSGYEYQPTQPYQPVPEYYPGPQYPVPIQQYPLPHPIQPYQQPQPPIPIPHPPIQGPYQQYQPQPGYQSGPYQSQVTQPTQPDESTQPTKEATTQTQTTKEPQQTTQHTQYTTEPSGLQPETIPVEIGSDEEEEPPEPPKGPTGPQGPGDGDQPEGAEGEGEDEELLCKEIKFLKKNAVGSLVELTKEECKIIINNIYKVKYHVTANVEQVLFEDKIIYEHRPEKPYFQTLVYNKKNNAFVVSRPYGFLLIKNISGEWVTKRARKIPEYLKFFRQGSVGREVEIHDRNYWVEFTTLEGFRFTFKKGVYCTKVQVANQVIWVKKIGEDHPYSVTFTAREKVIILFNGYIRIFSKGRGLYRHILTRSPQGYYQD</sequence>
<evidence type="ECO:0000313" key="3">
    <source>
        <dbReference type="EMBL" id="SVP95144.1"/>
    </source>
</evidence>
<accession>A0A3B0MZI2</accession>
<feature type="region of interest" description="Disordered" evidence="1">
    <location>
        <begin position="188"/>
        <end position="347"/>
    </location>
</feature>
<dbReference type="Pfam" id="PF07708">
    <property type="entry name" value="Tash_PEST"/>
    <property type="match status" value="1"/>
</dbReference>
<dbReference type="EMBL" id="UIVT01000004">
    <property type="protein sequence ID" value="SVP95144.1"/>
    <property type="molecule type" value="Genomic_DNA"/>
</dbReference>
<dbReference type="AlphaFoldDB" id="A0A3B0MZI2"/>
<dbReference type="InterPro" id="IPR011695">
    <property type="entry name" value="Tash_PEST_motif"/>
</dbReference>
<dbReference type="VEuPathDB" id="PiroplasmaDB:TA09430"/>
<keyword evidence="2" id="KW-0732">Signal</keyword>
<feature type="region of interest" description="Disordered" evidence="1">
    <location>
        <begin position="53"/>
        <end position="137"/>
    </location>
</feature>
<feature type="compositionally biased region" description="Low complexity" evidence="1">
    <location>
        <begin position="240"/>
        <end position="259"/>
    </location>
</feature>
<feature type="compositionally biased region" description="Acidic residues" evidence="1">
    <location>
        <begin position="336"/>
        <end position="347"/>
    </location>
</feature>
<evidence type="ECO:0000313" key="4">
    <source>
        <dbReference type="EMBL" id="SVP95666.1"/>
    </source>
</evidence>
<dbReference type="VEuPathDB" id="PiroplasmaDB:TA09805"/>
<feature type="compositionally biased region" description="Pro residues" evidence="1">
    <location>
        <begin position="217"/>
        <end position="239"/>
    </location>
</feature>
<feature type="compositionally biased region" description="Low complexity" evidence="1">
    <location>
        <begin position="270"/>
        <end position="297"/>
    </location>
</feature>
<feature type="compositionally biased region" description="Basic and acidic residues" evidence="1">
    <location>
        <begin position="69"/>
        <end position="81"/>
    </location>
</feature>
<proteinExistence type="predicted"/>
<feature type="compositionally biased region" description="Acidic residues" evidence="1">
    <location>
        <begin position="53"/>
        <end position="68"/>
    </location>
</feature>
<name>A0A3B0MZI2_THEAN</name>
<organism evidence="3">
    <name type="scientific">Theileria annulata</name>
    <dbReference type="NCBI Taxonomy" id="5874"/>
    <lineage>
        <taxon>Eukaryota</taxon>
        <taxon>Sar</taxon>
        <taxon>Alveolata</taxon>
        <taxon>Apicomplexa</taxon>
        <taxon>Aconoidasida</taxon>
        <taxon>Piroplasmida</taxon>
        <taxon>Theileriidae</taxon>
        <taxon>Theileria</taxon>
    </lineage>
</organism>
<feature type="signal peptide" evidence="2">
    <location>
        <begin position="1"/>
        <end position="21"/>
    </location>
</feature>
<feature type="compositionally biased region" description="Pro residues" evidence="1">
    <location>
        <begin position="195"/>
        <end position="209"/>
    </location>
</feature>
<reference evidence="3" key="1">
    <citation type="submission" date="2018-07" db="EMBL/GenBank/DDBJ databases">
        <authorList>
            <person name="Quirk P.G."/>
            <person name="Krulwich T.A."/>
        </authorList>
    </citation>
    <scope>NUCLEOTIDE SEQUENCE</scope>
    <source>
        <strain evidence="3">Anand</strain>
    </source>
</reference>
<evidence type="ECO:0000256" key="1">
    <source>
        <dbReference type="SAM" id="MobiDB-lite"/>
    </source>
</evidence>
<feature type="compositionally biased region" description="Basic and acidic residues" evidence="1">
    <location>
        <begin position="102"/>
        <end position="118"/>
    </location>
</feature>
<feature type="chain" id="PRO_5036076053" evidence="2">
    <location>
        <begin position="22"/>
        <end position="556"/>
    </location>
</feature>
<gene>
    <name evidence="3" type="ORF">TAT_000383200</name>
    <name evidence="4" type="ORF">TAV_000383100</name>
</gene>